<sequence length="416" mass="46745">MEQRRHPARHHGAVDRACGFPREDGAGFDAAAAAELQGLRAGRRQSRPRGRWIYFRMSPADDTATPYLALAEELLQGWRTLHDRQMRPTAEADVRSGDEAPRMRAYLLLNRWADNPLAHALEARFPDAAGARRPVVAERFEHRMDHATCVAPMPEELAPWSASDTLAAQAAREAFAQWLEWAWQESWSRTVKQHLGGVIFSTLRAAALAKHCSALSHQRSPIDGQARLIQYQDARILQRVWPLLTTEQRLAWLGDSVQWWSLAQPWGPWAPDDHAADAAAAPQARWFRAEEASQARTHSTGLNLFTSAQWRAMHTVAAANRIWAGYARHGVPAASQPDAATVDRLLADADRLGLSGANLEDYVYCTWWHDPARDGTRERPWHTPREAAALKRVLAQLRQQPDGRFISLYAQASKVD</sequence>
<proteinExistence type="predicted"/>
<comment type="caution">
    <text evidence="1">The sequence shown here is derived from an EMBL/GenBank/DDBJ whole genome shotgun (WGS) entry which is preliminary data.</text>
</comment>
<accession>A0A2W5PTI6</accession>
<evidence type="ECO:0000313" key="2">
    <source>
        <dbReference type="Proteomes" id="UP000249135"/>
    </source>
</evidence>
<gene>
    <name evidence="1" type="ORF">DI563_21270</name>
</gene>
<reference evidence="1 2" key="1">
    <citation type="submission" date="2017-08" db="EMBL/GenBank/DDBJ databases">
        <title>Infants hospitalized years apart are colonized by the same room-sourced microbial strains.</title>
        <authorList>
            <person name="Brooks B."/>
            <person name="Olm M.R."/>
            <person name="Firek B.A."/>
            <person name="Baker R."/>
            <person name="Thomas B.C."/>
            <person name="Morowitz M.J."/>
            <person name="Banfield J.F."/>
        </authorList>
    </citation>
    <scope>NUCLEOTIDE SEQUENCE [LARGE SCALE GENOMIC DNA]</scope>
    <source>
        <strain evidence="1">S2_005_003_R2_41</strain>
    </source>
</reference>
<protein>
    <submittedName>
        <fullName evidence="1">Uncharacterized protein</fullName>
    </submittedName>
</protein>
<dbReference type="EMBL" id="QFPP01000346">
    <property type="protein sequence ID" value="PZQ67669.1"/>
    <property type="molecule type" value="Genomic_DNA"/>
</dbReference>
<evidence type="ECO:0000313" key="1">
    <source>
        <dbReference type="EMBL" id="PZQ67669.1"/>
    </source>
</evidence>
<name>A0A2W5PTI6_VARPD</name>
<organism evidence="1 2">
    <name type="scientific">Variovorax paradoxus</name>
    <dbReference type="NCBI Taxonomy" id="34073"/>
    <lineage>
        <taxon>Bacteria</taxon>
        <taxon>Pseudomonadati</taxon>
        <taxon>Pseudomonadota</taxon>
        <taxon>Betaproteobacteria</taxon>
        <taxon>Burkholderiales</taxon>
        <taxon>Comamonadaceae</taxon>
        <taxon>Variovorax</taxon>
    </lineage>
</organism>
<dbReference type="Proteomes" id="UP000249135">
    <property type="component" value="Unassembled WGS sequence"/>
</dbReference>
<dbReference type="AlphaFoldDB" id="A0A2W5PTI6"/>